<sequence>MPTPAHQQPIEPAHLRVRGVQRQAQARKHLPDVCGPRAGSVVCEPRVRPDGVPPVIPEGAWFAENAVAGEDGRCERQGVCDLFLLNILLPNLLLLLGILESAQQPHSPPLRIQLQRADIPHDGVDHGVPRRTRERLAGFVERAEIVAGGEMDDVVGAREVGAGEAWEVGAWEVWEGWAREVGAREVCARCAVRRYAVRRYARELLGPVVHRAFPGPVVLRKPRSPLLKKPPQLLLPYLLPLEVLQVVYAVLVPRDDGGYLWGDAFPYCVMRIGY</sequence>
<protein>
    <submittedName>
        <fullName evidence="1">Unplaced genomic scaffold PLICRscaffold_20, whole genome shotgun sequence</fullName>
    </submittedName>
</protein>
<accession>A0A0C9T3K2</accession>
<gene>
    <name evidence="1" type="ORF">PLICRDRAFT_46668</name>
</gene>
<keyword evidence="2" id="KW-1185">Reference proteome</keyword>
<dbReference type="EMBL" id="KN832573">
    <property type="protein sequence ID" value="KII83894.1"/>
    <property type="molecule type" value="Genomic_DNA"/>
</dbReference>
<reference evidence="1 2" key="1">
    <citation type="submission" date="2014-06" db="EMBL/GenBank/DDBJ databases">
        <title>Evolutionary Origins and Diversification of the Mycorrhizal Mutualists.</title>
        <authorList>
            <consortium name="DOE Joint Genome Institute"/>
            <consortium name="Mycorrhizal Genomics Consortium"/>
            <person name="Kohler A."/>
            <person name="Kuo A."/>
            <person name="Nagy L.G."/>
            <person name="Floudas D."/>
            <person name="Copeland A."/>
            <person name="Barry K.W."/>
            <person name="Cichocki N."/>
            <person name="Veneault-Fourrey C."/>
            <person name="LaButti K."/>
            <person name="Lindquist E.A."/>
            <person name="Lipzen A."/>
            <person name="Lundell T."/>
            <person name="Morin E."/>
            <person name="Murat C."/>
            <person name="Riley R."/>
            <person name="Ohm R."/>
            <person name="Sun H."/>
            <person name="Tunlid A."/>
            <person name="Henrissat B."/>
            <person name="Grigoriev I.V."/>
            <person name="Hibbett D.S."/>
            <person name="Martin F."/>
        </authorList>
    </citation>
    <scope>NUCLEOTIDE SEQUENCE [LARGE SCALE GENOMIC DNA]</scope>
    <source>
        <strain evidence="1 2">FD-325 SS-3</strain>
    </source>
</reference>
<evidence type="ECO:0000313" key="1">
    <source>
        <dbReference type="EMBL" id="KII83894.1"/>
    </source>
</evidence>
<dbReference type="Proteomes" id="UP000053263">
    <property type="component" value="Unassembled WGS sequence"/>
</dbReference>
<dbReference type="HOGENOM" id="CLU_1016063_0_0_1"/>
<feature type="non-terminal residue" evidence="1">
    <location>
        <position position="1"/>
    </location>
</feature>
<proteinExistence type="predicted"/>
<evidence type="ECO:0000313" key="2">
    <source>
        <dbReference type="Proteomes" id="UP000053263"/>
    </source>
</evidence>
<name>A0A0C9T3K2_PLICR</name>
<organism evidence="1 2">
    <name type="scientific">Plicaturopsis crispa FD-325 SS-3</name>
    <dbReference type="NCBI Taxonomy" id="944288"/>
    <lineage>
        <taxon>Eukaryota</taxon>
        <taxon>Fungi</taxon>
        <taxon>Dikarya</taxon>
        <taxon>Basidiomycota</taxon>
        <taxon>Agaricomycotina</taxon>
        <taxon>Agaricomycetes</taxon>
        <taxon>Agaricomycetidae</taxon>
        <taxon>Amylocorticiales</taxon>
        <taxon>Amylocorticiaceae</taxon>
        <taxon>Plicatura</taxon>
        <taxon>Plicaturopsis crispa</taxon>
    </lineage>
</organism>
<dbReference type="AlphaFoldDB" id="A0A0C9T3K2"/>